<dbReference type="Pfam" id="PF05222">
    <property type="entry name" value="AlaDh_PNT_N"/>
    <property type="match status" value="1"/>
</dbReference>
<keyword evidence="2" id="KW-0560">Oxidoreductase</keyword>
<dbReference type="Pfam" id="PF01262">
    <property type="entry name" value="AlaDh_PNT_C"/>
    <property type="match status" value="1"/>
</dbReference>
<dbReference type="InterPro" id="IPR007698">
    <property type="entry name" value="AlaDH/PNT_NAD(H)-bd"/>
</dbReference>
<accession>A0AAE0VNB1</accession>
<dbReference type="PANTHER" id="PTHR42795">
    <property type="entry name" value="ALANINE DEHYDROGENASE"/>
    <property type="match status" value="1"/>
</dbReference>
<comment type="similarity">
    <text evidence="1">In the N-terminal section; belongs to the AlaDH/PNT family.</text>
</comment>
<dbReference type="Proteomes" id="UP001195483">
    <property type="component" value="Unassembled WGS sequence"/>
</dbReference>
<evidence type="ECO:0000259" key="3">
    <source>
        <dbReference type="SMART" id="SM01002"/>
    </source>
</evidence>
<dbReference type="InterPro" id="IPR007886">
    <property type="entry name" value="AlaDH/PNT_N"/>
</dbReference>
<protein>
    <recommendedName>
        <fullName evidence="7">Alanine dehydrogenase/pyridine nucleotide transhydrogenase N-terminal domain-containing protein</fullName>
    </recommendedName>
</protein>
<evidence type="ECO:0000256" key="1">
    <source>
        <dbReference type="ARBA" id="ARBA00005624"/>
    </source>
</evidence>
<dbReference type="PANTHER" id="PTHR42795:SF1">
    <property type="entry name" value="ALANINE DEHYDROGENASE"/>
    <property type="match status" value="1"/>
</dbReference>
<evidence type="ECO:0000259" key="4">
    <source>
        <dbReference type="SMART" id="SM01003"/>
    </source>
</evidence>
<name>A0AAE0VNB1_9BIVA</name>
<dbReference type="SUPFAM" id="SSF52283">
    <property type="entry name" value="Formate/glycerate dehydrogenase catalytic domain-like"/>
    <property type="match status" value="1"/>
</dbReference>
<comment type="caution">
    <text evidence="5">The sequence shown here is derived from an EMBL/GenBank/DDBJ whole genome shotgun (WGS) entry which is preliminary data.</text>
</comment>
<keyword evidence="6" id="KW-1185">Reference proteome</keyword>
<evidence type="ECO:0000256" key="2">
    <source>
        <dbReference type="ARBA" id="ARBA00023002"/>
    </source>
</evidence>
<reference evidence="5" key="2">
    <citation type="journal article" date="2021" name="Genome Biol. Evol.">
        <title>Developing a high-quality reference genome for a parasitic bivalve with doubly uniparental inheritance (Bivalvia: Unionida).</title>
        <authorList>
            <person name="Smith C.H."/>
        </authorList>
    </citation>
    <scope>NUCLEOTIDE SEQUENCE</scope>
    <source>
        <strain evidence="5">CHS0354</strain>
        <tissue evidence="5">Mantle</tissue>
    </source>
</reference>
<dbReference type="GO" id="GO:0005886">
    <property type="term" value="C:plasma membrane"/>
    <property type="evidence" value="ECO:0007669"/>
    <property type="project" value="TreeGrafter"/>
</dbReference>
<dbReference type="InterPro" id="IPR036291">
    <property type="entry name" value="NAD(P)-bd_dom_sf"/>
</dbReference>
<evidence type="ECO:0000313" key="5">
    <source>
        <dbReference type="EMBL" id="KAK3584204.1"/>
    </source>
</evidence>
<dbReference type="GO" id="GO:0006524">
    <property type="term" value="P:alanine catabolic process"/>
    <property type="evidence" value="ECO:0007669"/>
    <property type="project" value="TreeGrafter"/>
</dbReference>
<evidence type="ECO:0008006" key="7">
    <source>
        <dbReference type="Google" id="ProtNLM"/>
    </source>
</evidence>
<gene>
    <name evidence="5" type="ORF">CHS0354_035285</name>
</gene>
<proteinExistence type="inferred from homology"/>
<dbReference type="SMART" id="SM01002">
    <property type="entry name" value="AlaDh_PNT_C"/>
    <property type="match status" value="1"/>
</dbReference>
<evidence type="ECO:0000313" key="6">
    <source>
        <dbReference type="Proteomes" id="UP001195483"/>
    </source>
</evidence>
<dbReference type="AlphaFoldDB" id="A0AAE0VNB1"/>
<reference evidence="5" key="3">
    <citation type="submission" date="2023-05" db="EMBL/GenBank/DDBJ databases">
        <authorList>
            <person name="Smith C.H."/>
        </authorList>
    </citation>
    <scope>NUCLEOTIDE SEQUENCE</scope>
    <source>
        <strain evidence="5">CHS0354</strain>
        <tissue evidence="5">Mantle</tissue>
    </source>
</reference>
<dbReference type="Gene3D" id="3.40.50.720">
    <property type="entry name" value="NAD(P)-binding Rossmann-like Domain"/>
    <property type="match status" value="3"/>
</dbReference>
<dbReference type="GO" id="GO:0000286">
    <property type="term" value="F:alanine dehydrogenase activity"/>
    <property type="evidence" value="ECO:0007669"/>
    <property type="project" value="TreeGrafter"/>
</dbReference>
<feature type="domain" description="Alanine dehydrogenase/pyridine nucleotide transhydrogenase NAD(H)-binding" evidence="3">
    <location>
        <begin position="138"/>
        <end position="264"/>
    </location>
</feature>
<feature type="domain" description="Alanine dehydrogenase/pyridine nucleotide transhydrogenase N-terminal" evidence="4">
    <location>
        <begin position="4"/>
        <end position="126"/>
    </location>
</feature>
<reference evidence="5" key="1">
    <citation type="journal article" date="2021" name="Genome Biol. Evol.">
        <title>A High-Quality Reference Genome for a Parasitic Bivalve with Doubly Uniparental Inheritance (Bivalvia: Unionida).</title>
        <authorList>
            <person name="Smith C.H."/>
        </authorList>
    </citation>
    <scope>NUCLEOTIDE SEQUENCE</scope>
    <source>
        <strain evidence="5">CHS0354</strain>
    </source>
</reference>
<dbReference type="SMART" id="SM01003">
    <property type="entry name" value="AlaDh_PNT_N"/>
    <property type="match status" value="1"/>
</dbReference>
<dbReference type="SUPFAM" id="SSF51735">
    <property type="entry name" value="NAD(P)-binding Rossmann-fold domains"/>
    <property type="match status" value="1"/>
</dbReference>
<sequence length="265" mass="29438">MIIGVPREIKSHEYRVGLLASGAKELTDAGYKVMVQRFRRHRRADIVLTAEDIYHKADIIVKVKELQHTECRMLKRGQIVMAFHQLFVDAERVRLITEAGATIISYEGVRDNTGKRPLLSPMSEIAGRLSVQTGAFLLEKKKRWGGVPCSAVFPGVLPGRMSQLSGGSLQRLDELDKIFKSRIKTLTSNAQNIEEAVCQSDLVIGAVLVPGEVTPKLVKEDTVRKMLKGSVIVDIGIDQGAVLRRQGRQPTPNRPIPFMTLFITA</sequence>
<organism evidence="5 6">
    <name type="scientific">Potamilus streckersoni</name>
    <dbReference type="NCBI Taxonomy" id="2493646"/>
    <lineage>
        <taxon>Eukaryota</taxon>
        <taxon>Metazoa</taxon>
        <taxon>Spiralia</taxon>
        <taxon>Lophotrochozoa</taxon>
        <taxon>Mollusca</taxon>
        <taxon>Bivalvia</taxon>
        <taxon>Autobranchia</taxon>
        <taxon>Heteroconchia</taxon>
        <taxon>Palaeoheterodonta</taxon>
        <taxon>Unionida</taxon>
        <taxon>Unionoidea</taxon>
        <taxon>Unionidae</taxon>
        <taxon>Ambleminae</taxon>
        <taxon>Lampsilini</taxon>
        <taxon>Potamilus</taxon>
    </lineage>
</organism>
<dbReference type="EMBL" id="JAEAOA010002069">
    <property type="protein sequence ID" value="KAK3584204.1"/>
    <property type="molecule type" value="Genomic_DNA"/>
</dbReference>